<dbReference type="PhylomeDB" id="Q2RPJ6"/>
<dbReference type="PIRSF" id="PIRSF034585">
    <property type="entry name" value="SrfB"/>
    <property type="match status" value="1"/>
</dbReference>
<dbReference type="InterPro" id="IPR009216">
    <property type="entry name" value="Virulence_factor_SrfB"/>
</dbReference>
<evidence type="ECO:0000313" key="2">
    <source>
        <dbReference type="Proteomes" id="UP000001929"/>
    </source>
</evidence>
<dbReference type="HOGENOM" id="CLU_012226_0_0_5"/>
<dbReference type="RefSeq" id="WP_011390902.1">
    <property type="nucleotide sequence ID" value="NC_007643.1"/>
</dbReference>
<gene>
    <name evidence="1" type="ordered locus">Rru_A3154</name>
</gene>
<dbReference type="STRING" id="269796.Rru_A3154"/>
<dbReference type="KEGG" id="rru:Rru_A3154"/>
<reference evidence="1 2" key="1">
    <citation type="journal article" date="2011" name="Stand. Genomic Sci.">
        <title>Complete genome sequence of Rhodospirillum rubrum type strain (S1).</title>
        <authorList>
            <person name="Munk A.C."/>
            <person name="Copeland A."/>
            <person name="Lucas S."/>
            <person name="Lapidus A."/>
            <person name="Del Rio T.G."/>
            <person name="Barry K."/>
            <person name="Detter J.C."/>
            <person name="Hammon N."/>
            <person name="Israni S."/>
            <person name="Pitluck S."/>
            <person name="Brettin T."/>
            <person name="Bruce D."/>
            <person name="Han C."/>
            <person name="Tapia R."/>
            <person name="Gilna P."/>
            <person name="Schmutz J."/>
            <person name="Larimer F."/>
            <person name="Land M."/>
            <person name="Kyrpides N.C."/>
            <person name="Mavromatis K."/>
            <person name="Richardson P."/>
            <person name="Rohde M."/>
            <person name="Goker M."/>
            <person name="Klenk H.P."/>
            <person name="Zhang Y."/>
            <person name="Roberts G.P."/>
            <person name="Reslewic S."/>
            <person name="Schwartz D.C."/>
        </authorList>
    </citation>
    <scope>NUCLEOTIDE SEQUENCE [LARGE SCALE GENOMIC DNA]</scope>
    <source>
        <strain evidence="2">ATCC 11170 / ATH 1.1.1 / DSM 467 / LMG 4362 / NCIMB 8255 / S1</strain>
    </source>
</reference>
<sequence>MSLAPLLKYPPVVWLTPRSGIQFLDLGFRLAGDRERVSQWSFYDGPDMPAPRIVGRGGEAARGRVSYEVDWRGVLETFGRVWVPVPFFRREQAGGHADGPINWARAQVIALDQPDDLGNDHRLVLAFDTNLGEHHADMAYLAPTNEDTQRGAQFGFAANEQAVLWYAGRDWIGQWCRKAFTEMILAEERKRSRAEPVIDAAMINERLAGPREDVARYVALLDFIGALKITPNLGLIDRVSKPRATPIDVDLVLDLGNSRTCGLLIETHPDETSVDLAQAVRLSLRDLGMPERLYSDPFDSRIEFNKAAIGWDDISFLSGRADAFGWPTVARVGVEAQRLAALRRGSEGATGMSSPKRYLWDETQRRDGWRFNTPGLVGASPFAMGVEFTTLVNDAGEPLHSVPEGVPINDDARFPSIRALYARSHLMTFSLAEILLQALCMMNAPAHRLRRGNADLPRRLRRVILTVPTGMPQAERQILEQRAQAARDLIYICLGLGEVVSDGEDATQKVRATEDDHPLPGVIIKWDEASATQAAYLYSQVAIAYGGDAKACFARLRRPGRPSPDEAIRLATLDIGGGTTDLVITGYRVDGHGANVTLFPKQILTEGISLAGDDVVKAIIAEHVLGPIRAALSLRASEEAVKSVMARMFGGNRGDMDVEEQLRRQQFAAHIGYPLALRMIVAYEGWDRLSGDNRRDPLVLKDVVGEVIDRSLVARVDEDFRRHGFTDFSLRDLRFEIDLKDIDRTTRSVLTDMLRGFAELVHRNEADVLILSGRPSRMPAVRDILTETCGLPPHRIVPLHEFRVGQWYPFRDHEAHIADPKTTAAVGAMICVLGEGRLRNFNFRADHLVPRSTARFFGKLDSNNKLADQDVFYSDLDFDDPDYELPQQTFEFRTPMSLGTRQFAVDWWSGTRLYSIDYASPEVAESLNKRTPLKVELQRVQGRGGKGVIDALKIRRVEDAEGRSLASNQIRLWLQTIENQDGYWLDTGILQEN</sequence>
<dbReference type="Pfam" id="PF07520">
    <property type="entry name" value="SrfB"/>
    <property type="match status" value="1"/>
</dbReference>
<name>Q2RPJ6_RHORT</name>
<dbReference type="Proteomes" id="UP000001929">
    <property type="component" value="Chromosome"/>
</dbReference>
<evidence type="ECO:0008006" key="3">
    <source>
        <dbReference type="Google" id="ProtNLM"/>
    </source>
</evidence>
<dbReference type="eggNOG" id="COG4457">
    <property type="taxonomic scope" value="Bacteria"/>
</dbReference>
<dbReference type="PATRIC" id="fig|269796.9.peg.3267"/>
<dbReference type="InterPro" id="IPR043129">
    <property type="entry name" value="ATPase_NBD"/>
</dbReference>
<dbReference type="SUPFAM" id="SSF53067">
    <property type="entry name" value="Actin-like ATPase domain"/>
    <property type="match status" value="1"/>
</dbReference>
<proteinExistence type="predicted"/>
<protein>
    <recommendedName>
        <fullName evidence="3">Virulence factor SrfB</fullName>
    </recommendedName>
</protein>
<evidence type="ECO:0000313" key="1">
    <source>
        <dbReference type="EMBL" id="ABC23949.1"/>
    </source>
</evidence>
<dbReference type="EnsemblBacteria" id="ABC23949">
    <property type="protein sequence ID" value="ABC23949"/>
    <property type="gene ID" value="Rru_A3154"/>
</dbReference>
<keyword evidence="2" id="KW-1185">Reference proteome</keyword>
<accession>Q2RPJ6</accession>
<dbReference type="AlphaFoldDB" id="Q2RPJ6"/>
<organism evidence="1 2">
    <name type="scientific">Rhodospirillum rubrum (strain ATCC 11170 / ATH 1.1.1 / DSM 467 / LMG 4362 / NCIMB 8255 / S1)</name>
    <dbReference type="NCBI Taxonomy" id="269796"/>
    <lineage>
        <taxon>Bacteria</taxon>
        <taxon>Pseudomonadati</taxon>
        <taxon>Pseudomonadota</taxon>
        <taxon>Alphaproteobacteria</taxon>
        <taxon>Rhodospirillales</taxon>
        <taxon>Rhodospirillaceae</taxon>
        <taxon>Rhodospirillum</taxon>
    </lineage>
</organism>
<dbReference type="EMBL" id="CP000230">
    <property type="protein sequence ID" value="ABC23949.1"/>
    <property type="molecule type" value="Genomic_DNA"/>
</dbReference>